<evidence type="ECO:0000313" key="1">
    <source>
        <dbReference type="EMBL" id="XDQ21308.1"/>
    </source>
</evidence>
<organism evidence="1">
    <name type="scientific">Streptomyces sp. R17</name>
    <dbReference type="NCBI Taxonomy" id="3238626"/>
    <lineage>
        <taxon>Bacteria</taxon>
        <taxon>Bacillati</taxon>
        <taxon>Actinomycetota</taxon>
        <taxon>Actinomycetes</taxon>
        <taxon>Kitasatosporales</taxon>
        <taxon>Streptomycetaceae</taxon>
        <taxon>Streptomyces</taxon>
    </lineage>
</organism>
<gene>
    <name evidence="1" type="ORF">AB5J48_25635</name>
</gene>
<dbReference type="GeneID" id="303243600"/>
<protein>
    <submittedName>
        <fullName evidence="1">Uncharacterized protein</fullName>
    </submittedName>
</protein>
<sequence length="214" mass="24425">MGQIDTRLFLRQFGWDDFWCGTLLGGCGRPLRPKRYVTRVCHFAHEANPGRDECHRTTHSADSADHLFIKAHATRWLAAHGHEVRGELRTLGHCHGDAVDFRLPRTDMFLRFELHSEDYRTWRKAADSLGAKEGRIEWVCGQGDHLARDMLARRGYALLVRCETEGNDRRVYIGTLTDGRETAWEPLVDQCRMTDKGLVTPTLGTLRAGGVVRR</sequence>
<name>A0AB39NWQ6_9ACTN</name>
<dbReference type="AlphaFoldDB" id="A0AB39NWQ6"/>
<reference evidence="1" key="1">
    <citation type="submission" date="2024-07" db="EMBL/GenBank/DDBJ databases">
        <authorList>
            <person name="Yu S.T."/>
        </authorList>
    </citation>
    <scope>NUCLEOTIDE SEQUENCE</scope>
    <source>
        <strain evidence="1">R17</strain>
    </source>
</reference>
<proteinExistence type="predicted"/>
<dbReference type="RefSeq" id="WP_143661264.1">
    <property type="nucleotide sequence ID" value="NZ_CP163433.1"/>
</dbReference>
<dbReference type="EMBL" id="CP163433">
    <property type="protein sequence ID" value="XDQ21308.1"/>
    <property type="molecule type" value="Genomic_DNA"/>
</dbReference>
<accession>A0AB39NWQ6</accession>